<dbReference type="Proteomes" id="UP000682892">
    <property type="component" value="Unassembled WGS sequence"/>
</dbReference>
<reference evidence="1" key="2">
    <citation type="journal article" date="2007" name="Science">
        <title>Genome sequence of Aedes aegypti, a major arbovirus vector.</title>
        <authorList>
            <person name="Nene V."/>
            <person name="Wortman J.R."/>
            <person name="Lawson D."/>
            <person name="Haas B."/>
            <person name="Kodira C."/>
            <person name="Tu Z.J."/>
            <person name="Loftus B."/>
            <person name="Xi Z."/>
            <person name="Megy K."/>
            <person name="Grabherr M."/>
            <person name="Ren Q."/>
            <person name="Zdobnov E.M."/>
            <person name="Lobo N.F."/>
            <person name="Campbell K.S."/>
            <person name="Brown S.E."/>
            <person name="Bonaldo M.F."/>
            <person name="Zhu J."/>
            <person name="Sinkins S.P."/>
            <person name="Hogenkamp D.G."/>
            <person name="Amedeo P."/>
            <person name="Arensburger P."/>
            <person name="Atkinson P.W."/>
            <person name="Bidwell S."/>
            <person name="Biedler J."/>
            <person name="Birney E."/>
            <person name="Bruggner R.V."/>
            <person name="Costas J."/>
            <person name="Coy M.R."/>
            <person name="Crabtree J."/>
            <person name="Crawford M."/>
            <person name="Debruyn B."/>
            <person name="Decaprio D."/>
            <person name="Eiglmeier K."/>
            <person name="Eisenstadt E."/>
            <person name="El-Dorry H."/>
            <person name="Gelbart W.M."/>
            <person name="Gomes S.L."/>
            <person name="Hammond M."/>
            <person name="Hannick L.I."/>
            <person name="Hogan J.R."/>
            <person name="Holmes M.H."/>
            <person name="Jaffe D."/>
            <person name="Johnston J.S."/>
            <person name="Kennedy R.C."/>
            <person name="Koo H."/>
            <person name="Kravitz S."/>
            <person name="Kriventseva E.V."/>
            <person name="Kulp D."/>
            <person name="Labutti K."/>
            <person name="Lee E."/>
            <person name="Li S."/>
            <person name="Lovin D.D."/>
            <person name="Mao C."/>
            <person name="Mauceli E."/>
            <person name="Menck C.F."/>
            <person name="Miller J.R."/>
            <person name="Montgomery P."/>
            <person name="Mori A."/>
            <person name="Nascimento A.L."/>
            <person name="Naveira H.F."/>
            <person name="Nusbaum C."/>
            <person name="O'leary S."/>
            <person name="Orvis J."/>
            <person name="Pertea M."/>
            <person name="Quesneville H."/>
            <person name="Reidenbach K.R."/>
            <person name="Rogers Y.H."/>
            <person name="Roth C.W."/>
            <person name="Schneider J.R."/>
            <person name="Schatz M."/>
            <person name="Shumway M."/>
            <person name="Stanke M."/>
            <person name="Stinson E.O."/>
            <person name="Tubio J.M."/>
            <person name="Vanzee J.P."/>
            <person name="Verjovski-Almeida S."/>
            <person name="Werner D."/>
            <person name="White O."/>
            <person name="Wyder S."/>
            <person name="Zeng Q."/>
            <person name="Zhao Q."/>
            <person name="Zhao Y."/>
            <person name="Hill C.A."/>
            <person name="Raikhel A.S."/>
            <person name="Soares M.B."/>
            <person name="Knudson D.L."/>
            <person name="Lee N.H."/>
            <person name="Galagan J."/>
            <person name="Salzberg S.L."/>
            <person name="Paulsen I.T."/>
            <person name="Dimopoulos G."/>
            <person name="Collins F.H."/>
            <person name="Birren B."/>
            <person name="Fraser-Liggett C.M."/>
            <person name="Severson D.W."/>
        </authorList>
    </citation>
    <scope>NUCLEOTIDE SEQUENCE [LARGE SCALE GENOMIC DNA]</scope>
    <source>
        <strain evidence="1">Liverpool</strain>
    </source>
</reference>
<name>Q16GQ6_AEDAE</name>
<reference evidence="1" key="3">
    <citation type="submission" date="2012-09" db="EMBL/GenBank/DDBJ databases">
        <authorList>
            <consortium name="VectorBase"/>
        </authorList>
    </citation>
    <scope>NUCLEOTIDE SEQUENCE</scope>
    <source>
        <strain evidence="1">Liverpool</strain>
    </source>
</reference>
<gene>
    <name evidence="1" type="ORF">AaeL_AAEL014300</name>
</gene>
<dbReference type="EMBL" id="CH478246">
    <property type="protein sequence ID" value="EAT33426.1"/>
    <property type="molecule type" value="Genomic_DNA"/>
</dbReference>
<dbReference type="PaxDb" id="7159-AAEL014300-PA"/>
<accession>Q16GQ6</accession>
<protein>
    <submittedName>
        <fullName evidence="1">AAEL014300-PA</fullName>
    </submittedName>
</protein>
<proteinExistence type="predicted"/>
<reference evidence="1" key="1">
    <citation type="submission" date="2005-10" db="EMBL/GenBank/DDBJ databases">
        <authorList>
            <person name="Loftus B.J."/>
            <person name="Nene V.M."/>
            <person name="Hannick L.I."/>
            <person name="Bidwell S."/>
            <person name="Haas B."/>
            <person name="Amedeo P."/>
            <person name="Orvis J."/>
            <person name="Wortman J.R."/>
            <person name="White O.R."/>
            <person name="Salzberg S."/>
            <person name="Shumway M."/>
            <person name="Koo H."/>
            <person name="Zhao Y."/>
            <person name="Holmes M."/>
            <person name="Miller J."/>
            <person name="Schatz M."/>
            <person name="Pop M."/>
            <person name="Pai G."/>
            <person name="Utterback T."/>
            <person name="Rogers Y.-H."/>
            <person name="Kravitz S."/>
            <person name="Fraser C.M."/>
        </authorList>
    </citation>
    <scope>NUCLEOTIDE SEQUENCE</scope>
    <source>
        <strain evidence="1">Liverpool</strain>
    </source>
</reference>
<dbReference type="AlphaFoldDB" id="Q16GQ6"/>
<organism evidence="1 2">
    <name type="scientific">Aedes aegypti</name>
    <name type="common">Yellowfever mosquito</name>
    <name type="synonym">Culex aegypti</name>
    <dbReference type="NCBI Taxonomy" id="7159"/>
    <lineage>
        <taxon>Eukaryota</taxon>
        <taxon>Metazoa</taxon>
        <taxon>Ecdysozoa</taxon>
        <taxon>Arthropoda</taxon>
        <taxon>Hexapoda</taxon>
        <taxon>Insecta</taxon>
        <taxon>Pterygota</taxon>
        <taxon>Neoptera</taxon>
        <taxon>Endopterygota</taxon>
        <taxon>Diptera</taxon>
        <taxon>Nematocera</taxon>
        <taxon>Culicoidea</taxon>
        <taxon>Culicidae</taxon>
        <taxon>Culicinae</taxon>
        <taxon>Aedini</taxon>
        <taxon>Aedes</taxon>
        <taxon>Stegomyia</taxon>
    </lineage>
</organism>
<dbReference type="HOGENOM" id="CLU_2623973_0_0_1"/>
<sequence>MGAYLCGEISTNQSAAGPHDGQLNRALRSPEDIKAETDSGNPCGENCIHRSLYNMCICVTCPEGSRICAMKSHSISVK</sequence>
<evidence type="ECO:0000313" key="1">
    <source>
        <dbReference type="EMBL" id="EAT33426.1"/>
    </source>
</evidence>
<evidence type="ECO:0000313" key="2">
    <source>
        <dbReference type="Proteomes" id="UP000682892"/>
    </source>
</evidence>